<proteinExistence type="predicted"/>
<reference evidence="1 2" key="1">
    <citation type="submission" date="2016-07" db="EMBL/GenBank/DDBJ databases">
        <title>Pervasive Adenine N6-methylation of Active Genes in Fungi.</title>
        <authorList>
            <consortium name="DOE Joint Genome Institute"/>
            <person name="Mondo S.J."/>
            <person name="Dannebaum R.O."/>
            <person name="Kuo R.C."/>
            <person name="Labutti K."/>
            <person name="Haridas S."/>
            <person name="Kuo A."/>
            <person name="Salamov A."/>
            <person name="Ahrendt S.R."/>
            <person name="Lipzen A."/>
            <person name="Sullivan W."/>
            <person name="Andreopoulos W.B."/>
            <person name="Clum A."/>
            <person name="Lindquist E."/>
            <person name="Daum C."/>
            <person name="Ramamoorthy G.K."/>
            <person name="Gryganskyi A."/>
            <person name="Culley D."/>
            <person name="Magnuson J.K."/>
            <person name="James T.Y."/>
            <person name="O'Malley M.A."/>
            <person name="Stajich J.E."/>
            <person name="Spatafora J.W."/>
            <person name="Visel A."/>
            <person name="Grigoriev I.V."/>
        </authorList>
    </citation>
    <scope>NUCLEOTIDE SEQUENCE [LARGE SCALE GENOMIC DNA]</scope>
    <source>
        <strain evidence="1 2">ATCC 12442</strain>
    </source>
</reference>
<dbReference type="Proteomes" id="UP000193922">
    <property type="component" value="Unassembled WGS sequence"/>
</dbReference>
<gene>
    <name evidence="1" type="ORF">DL89DRAFT_122539</name>
</gene>
<dbReference type="AlphaFoldDB" id="A0A1Y1WCI9"/>
<name>A0A1Y1WCI9_9FUNG</name>
<evidence type="ECO:0000313" key="2">
    <source>
        <dbReference type="Proteomes" id="UP000193922"/>
    </source>
</evidence>
<dbReference type="GeneID" id="63799872"/>
<comment type="caution">
    <text evidence="1">The sequence shown here is derived from an EMBL/GenBank/DDBJ whole genome shotgun (WGS) entry which is preliminary data.</text>
</comment>
<protein>
    <submittedName>
        <fullName evidence="1">Uncharacterized protein</fullName>
    </submittedName>
</protein>
<sequence length="152" mass="16524">MNVFWRQGGGLKQTAVGEVDVRMGTAFLRAGPQKQNFDGPGGTVGIMWRIVCRTTLLHVYYCALSMLPVQRHTKALVVVVLARKSRIAPSHSPEERIGLPMCQQTKARRVTRILLATAWGGLDAWPHIGIPTPPFGSLVDSHSVTGASGVRV</sequence>
<dbReference type="EMBL" id="MCFD01000004">
    <property type="protein sequence ID" value="ORX71249.1"/>
    <property type="molecule type" value="Genomic_DNA"/>
</dbReference>
<accession>A0A1Y1WCI9</accession>
<keyword evidence="2" id="KW-1185">Reference proteome</keyword>
<organism evidence="1 2">
    <name type="scientific">Linderina pennispora</name>
    <dbReference type="NCBI Taxonomy" id="61395"/>
    <lineage>
        <taxon>Eukaryota</taxon>
        <taxon>Fungi</taxon>
        <taxon>Fungi incertae sedis</taxon>
        <taxon>Zoopagomycota</taxon>
        <taxon>Kickxellomycotina</taxon>
        <taxon>Kickxellomycetes</taxon>
        <taxon>Kickxellales</taxon>
        <taxon>Kickxellaceae</taxon>
        <taxon>Linderina</taxon>
    </lineage>
</organism>
<dbReference type="RefSeq" id="XP_040744764.1">
    <property type="nucleotide sequence ID" value="XM_040883224.1"/>
</dbReference>
<evidence type="ECO:0000313" key="1">
    <source>
        <dbReference type="EMBL" id="ORX71249.1"/>
    </source>
</evidence>